<comment type="caution">
    <text evidence="2">The sequence shown here is derived from an EMBL/GenBank/DDBJ whole genome shotgun (WGS) entry which is preliminary data.</text>
</comment>
<feature type="non-terminal residue" evidence="2">
    <location>
        <position position="125"/>
    </location>
</feature>
<evidence type="ECO:0000256" key="1">
    <source>
        <dbReference type="SAM" id="MobiDB-lite"/>
    </source>
</evidence>
<gene>
    <name evidence="2" type="ORF">OTU49_012966</name>
</gene>
<proteinExistence type="predicted"/>
<protein>
    <submittedName>
        <fullName evidence="2">Uncharacterized protein</fullName>
    </submittedName>
</protein>
<keyword evidence="3" id="KW-1185">Reference proteome</keyword>
<reference evidence="2 3" key="1">
    <citation type="journal article" date="2024" name="BMC Genomics">
        <title>Genome assembly of redclaw crayfish (Cherax quadricarinatus) provides insights into its immune adaptation and hypoxia tolerance.</title>
        <authorList>
            <person name="Liu Z."/>
            <person name="Zheng J."/>
            <person name="Li H."/>
            <person name="Fang K."/>
            <person name="Wang S."/>
            <person name="He J."/>
            <person name="Zhou D."/>
            <person name="Weng S."/>
            <person name="Chi M."/>
            <person name="Gu Z."/>
            <person name="He J."/>
            <person name="Li F."/>
            <person name="Wang M."/>
        </authorList>
    </citation>
    <scope>NUCLEOTIDE SEQUENCE [LARGE SCALE GENOMIC DNA]</scope>
    <source>
        <strain evidence="2">ZL_2023a</strain>
    </source>
</reference>
<evidence type="ECO:0000313" key="3">
    <source>
        <dbReference type="Proteomes" id="UP001445076"/>
    </source>
</evidence>
<accession>A0AAW0YHI7</accession>
<feature type="compositionally biased region" description="Basic and acidic residues" evidence="1">
    <location>
        <begin position="96"/>
        <end position="106"/>
    </location>
</feature>
<dbReference type="EMBL" id="JARKIK010000006">
    <property type="protein sequence ID" value="KAK8751092.1"/>
    <property type="molecule type" value="Genomic_DNA"/>
</dbReference>
<name>A0AAW0YHI7_CHEQU</name>
<feature type="non-terminal residue" evidence="2">
    <location>
        <position position="1"/>
    </location>
</feature>
<dbReference type="Proteomes" id="UP001445076">
    <property type="component" value="Unassembled WGS sequence"/>
</dbReference>
<feature type="region of interest" description="Disordered" evidence="1">
    <location>
        <begin position="1"/>
        <end position="36"/>
    </location>
</feature>
<feature type="compositionally biased region" description="Polar residues" evidence="1">
    <location>
        <begin position="15"/>
        <end position="36"/>
    </location>
</feature>
<evidence type="ECO:0000313" key="2">
    <source>
        <dbReference type="EMBL" id="KAK8751092.1"/>
    </source>
</evidence>
<dbReference type="AlphaFoldDB" id="A0AAW0YHI7"/>
<sequence>VEVRSSAPPSPPHYTTPQHHTGQSVTQKMENCPSSPSSCYSIVNIQNCHRENGMTGLVSAGEITMKIENVAEENFIQECLAINELENDDDLADIKKDIEESDKDSNDENIGEGSNNRRGLRRKKS</sequence>
<feature type="region of interest" description="Disordered" evidence="1">
    <location>
        <begin position="96"/>
        <end position="125"/>
    </location>
</feature>
<organism evidence="2 3">
    <name type="scientific">Cherax quadricarinatus</name>
    <name type="common">Australian red claw crayfish</name>
    <dbReference type="NCBI Taxonomy" id="27406"/>
    <lineage>
        <taxon>Eukaryota</taxon>
        <taxon>Metazoa</taxon>
        <taxon>Ecdysozoa</taxon>
        <taxon>Arthropoda</taxon>
        <taxon>Crustacea</taxon>
        <taxon>Multicrustacea</taxon>
        <taxon>Malacostraca</taxon>
        <taxon>Eumalacostraca</taxon>
        <taxon>Eucarida</taxon>
        <taxon>Decapoda</taxon>
        <taxon>Pleocyemata</taxon>
        <taxon>Astacidea</taxon>
        <taxon>Parastacoidea</taxon>
        <taxon>Parastacidae</taxon>
        <taxon>Cherax</taxon>
    </lineage>
</organism>